<dbReference type="GeneID" id="78775502"/>
<dbReference type="AlphaFoldDB" id="A0A6A5GNM1"/>
<keyword evidence="1" id="KW-0732">Signal</keyword>
<evidence type="ECO:0000313" key="3">
    <source>
        <dbReference type="Proteomes" id="UP000483820"/>
    </source>
</evidence>
<proteinExistence type="predicted"/>
<gene>
    <name evidence="2" type="ORF">GCK72_012452</name>
</gene>
<accession>A0A6A5GNM1</accession>
<feature type="chain" id="PRO_5025384122" evidence="1">
    <location>
        <begin position="16"/>
        <end position="436"/>
    </location>
</feature>
<feature type="signal peptide" evidence="1">
    <location>
        <begin position="1"/>
        <end position="15"/>
    </location>
</feature>
<dbReference type="KEGG" id="crq:GCK72_012452"/>
<reference evidence="2 3" key="1">
    <citation type="submission" date="2019-12" db="EMBL/GenBank/DDBJ databases">
        <title>Chromosome-level assembly of the Caenorhabditis remanei genome.</title>
        <authorList>
            <person name="Teterina A.A."/>
            <person name="Willis J.H."/>
            <person name="Phillips P.C."/>
        </authorList>
    </citation>
    <scope>NUCLEOTIDE SEQUENCE [LARGE SCALE GENOMIC DNA]</scope>
    <source>
        <strain evidence="2 3">PX506</strain>
        <tissue evidence="2">Whole organism</tissue>
    </source>
</reference>
<evidence type="ECO:0000256" key="1">
    <source>
        <dbReference type="SAM" id="SignalP"/>
    </source>
</evidence>
<name>A0A6A5GNM1_CAERE</name>
<dbReference type="RefSeq" id="XP_053583900.1">
    <property type="nucleotide sequence ID" value="XM_053729128.1"/>
</dbReference>
<comment type="caution">
    <text evidence="2">The sequence shown here is derived from an EMBL/GenBank/DDBJ whole genome shotgun (WGS) entry which is preliminary data.</text>
</comment>
<dbReference type="CTD" id="78775502"/>
<dbReference type="EMBL" id="WUAV01000004">
    <property type="protein sequence ID" value="KAF1755999.1"/>
    <property type="molecule type" value="Genomic_DNA"/>
</dbReference>
<protein>
    <submittedName>
        <fullName evidence="2">Uncharacterized protein</fullName>
    </submittedName>
</protein>
<organism evidence="2 3">
    <name type="scientific">Caenorhabditis remanei</name>
    <name type="common">Caenorhabditis vulgaris</name>
    <dbReference type="NCBI Taxonomy" id="31234"/>
    <lineage>
        <taxon>Eukaryota</taxon>
        <taxon>Metazoa</taxon>
        <taxon>Ecdysozoa</taxon>
        <taxon>Nematoda</taxon>
        <taxon>Chromadorea</taxon>
        <taxon>Rhabditida</taxon>
        <taxon>Rhabditina</taxon>
        <taxon>Rhabditomorpha</taxon>
        <taxon>Rhabditoidea</taxon>
        <taxon>Rhabditidae</taxon>
        <taxon>Peloderinae</taxon>
        <taxon>Caenorhabditis</taxon>
    </lineage>
</organism>
<dbReference type="Proteomes" id="UP000483820">
    <property type="component" value="Chromosome IV"/>
</dbReference>
<sequence>MRAILACILLAGVLCQEPPLLRPPILDRMSSNGATPLEKKQVFTQLKNIINSAQLPWYKANLHKVVKDNAAYKYSVDVGGDVGAKALEELKEIRTKSENPQNVLDFLEICMEFMNKNTIPDTSKWWFFNEATILMDRGYKLEEFKDFLIRGDWILPVNVLEALEILYRTPTRVLQPYEIPKIPSEIVKNVHVAPTDPIVGPITLSSYEKLNKDWEAEPFIRTESMFHILKDYGSIDYVNRYLRFLKEMIKAKTSGDFRRIFLVVRDLKRYGKDQYLKDLFDLREHETSIKLMEEVVNAYYLNNGRDIDPLQNVLRGRHSESLLHFIDLLKITPKDRVYGQSGLMESLRNVARMSLQLNDAQFSMMKKFLVTALSFNEQVLRDLVYVFDSPREICEEIWVPIESDTKKKIKELVEELRLHFKVSFCVTRWRIEENTY</sequence>
<evidence type="ECO:0000313" key="2">
    <source>
        <dbReference type="EMBL" id="KAF1755999.1"/>
    </source>
</evidence>